<sequence length="64" mass="7239">LPQPAGSPLKKKTISSVCIQQNHEHSTYSAVIYFVNEIVKPLETSKQCTEADKPFFCEPERLEC</sequence>
<organism evidence="1">
    <name type="scientific">Oryza brachyantha</name>
    <name type="common">malo sina</name>
    <dbReference type="NCBI Taxonomy" id="4533"/>
    <lineage>
        <taxon>Eukaryota</taxon>
        <taxon>Viridiplantae</taxon>
        <taxon>Streptophyta</taxon>
        <taxon>Embryophyta</taxon>
        <taxon>Tracheophyta</taxon>
        <taxon>Spermatophyta</taxon>
        <taxon>Magnoliopsida</taxon>
        <taxon>Liliopsida</taxon>
        <taxon>Poales</taxon>
        <taxon>Poaceae</taxon>
        <taxon>BOP clade</taxon>
        <taxon>Oryzoideae</taxon>
        <taxon>Oryzeae</taxon>
        <taxon>Oryzinae</taxon>
        <taxon>Oryza</taxon>
    </lineage>
</organism>
<evidence type="ECO:0000313" key="2">
    <source>
        <dbReference type="Proteomes" id="UP000006038"/>
    </source>
</evidence>
<proteinExistence type="predicted"/>
<keyword evidence="2" id="KW-1185">Reference proteome</keyword>
<accession>J3N088</accession>
<reference evidence="1" key="1">
    <citation type="journal article" date="2013" name="Nat. Commun.">
        <title>Whole-genome sequencing of Oryza brachyantha reveals mechanisms underlying Oryza genome evolution.</title>
        <authorList>
            <person name="Chen J."/>
            <person name="Huang Q."/>
            <person name="Gao D."/>
            <person name="Wang J."/>
            <person name="Lang Y."/>
            <person name="Liu T."/>
            <person name="Li B."/>
            <person name="Bai Z."/>
            <person name="Luis Goicoechea J."/>
            <person name="Liang C."/>
            <person name="Chen C."/>
            <person name="Zhang W."/>
            <person name="Sun S."/>
            <person name="Liao Y."/>
            <person name="Zhang X."/>
            <person name="Yang L."/>
            <person name="Song C."/>
            <person name="Wang M."/>
            <person name="Shi J."/>
            <person name="Liu G."/>
            <person name="Liu J."/>
            <person name="Zhou H."/>
            <person name="Zhou W."/>
            <person name="Yu Q."/>
            <person name="An N."/>
            <person name="Chen Y."/>
            <person name="Cai Q."/>
            <person name="Wang B."/>
            <person name="Liu B."/>
            <person name="Min J."/>
            <person name="Huang Y."/>
            <person name="Wu H."/>
            <person name="Li Z."/>
            <person name="Zhang Y."/>
            <person name="Yin Y."/>
            <person name="Song W."/>
            <person name="Jiang J."/>
            <person name="Jackson S.A."/>
            <person name="Wing R.A."/>
            <person name="Wang J."/>
            <person name="Chen M."/>
        </authorList>
    </citation>
    <scope>NUCLEOTIDE SEQUENCE [LARGE SCALE GENOMIC DNA]</scope>
    <source>
        <strain evidence="1">cv. IRGC 101232</strain>
    </source>
</reference>
<dbReference type="AlphaFoldDB" id="J3N088"/>
<dbReference type="Gramene" id="OB09G26670.1">
    <property type="protein sequence ID" value="OB09G26670.1"/>
    <property type="gene ID" value="OB09G26670"/>
</dbReference>
<dbReference type="HOGENOM" id="CLU_2874543_0_0_1"/>
<reference evidence="1" key="2">
    <citation type="submission" date="2013-04" db="UniProtKB">
        <authorList>
            <consortium name="EnsemblPlants"/>
        </authorList>
    </citation>
    <scope>IDENTIFICATION</scope>
</reference>
<name>J3N088_ORYBR</name>
<dbReference type="Proteomes" id="UP000006038">
    <property type="component" value="Chromosome 9"/>
</dbReference>
<evidence type="ECO:0000313" key="1">
    <source>
        <dbReference type="EnsemblPlants" id="OB09G26670.1"/>
    </source>
</evidence>
<protein>
    <submittedName>
        <fullName evidence="1">Uncharacterized protein</fullName>
    </submittedName>
</protein>
<dbReference type="EnsemblPlants" id="OB09G26670.1">
    <property type="protein sequence ID" value="OB09G26670.1"/>
    <property type="gene ID" value="OB09G26670"/>
</dbReference>